<dbReference type="Proteomes" id="UP000684084">
    <property type="component" value="Unassembled WGS sequence"/>
</dbReference>
<dbReference type="OrthoDB" id="2440064at2759"/>
<dbReference type="VEuPathDB" id="FungiDB:RhiirFUN_000382"/>
<proteinExistence type="predicted"/>
<evidence type="ECO:0000313" key="2">
    <source>
        <dbReference type="Proteomes" id="UP000684084"/>
    </source>
</evidence>
<sequence>MDDKVNTDIKNGDPNFHYMLKRELLTGDHLLYELEEIVLLSIKYCYNWRKCEPLEQKVDGNMYMLEEIGERYQKHHQSYLPIHVSFLCILIKTKLNFGKSIVPICYEEQKKYFFDFVALLWDLKESLINTANMIK</sequence>
<dbReference type="EMBL" id="CAGKOT010000067">
    <property type="protein sequence ID" value="CAB5390142.1"/>
    <property type="molecule type" value="Genomic_DNA"/>
</dbReference>
<comment type="caution">
    <text evidence="1">The sequence shown here is derived from an EMBL/GenBank/DDBJ whole genome shotgun (WGS) entry which is preliminary data.</text>
</comment>
<protein>
    <submittedName>
        <fullName evidence="1">Uncharacterized protein</fullName>
    </submittedName>
</protein>
<organism evidence="1 2">
    <name type="scientific">Rhizophagus irregularis</name>
    <dbReference type="NCBI Taxonomy" id="588596"/>
    <lineage>
        <taxon>Eukaryota</taxon>
        <taxon>Fungi</taxon>
        <taxon>Fungi incertae sedis</taxon>
        <taxon>Mucoromycota</taxon>
        <taxon>Glomeromycotina</taxon>
        <taxon>Glomeromycetes</taxon>
        <taxon>Glomerales</taxon>
        <taxon>Glomeraceae</taxon>
        <taxon>Rhizophagus</taxon>
    </lineage>
</organism>
<accession>A0A916EI31</accession>
<dbReference type="AlphaFoldDB" id="A0A916EI31"/>
<reference evidence="1" key="1">
    <citation type="submission" date="2020-05" db="EMBL/GenBank/DDBJ databases">
        <authorList>
            <person name="Rincon C."/>
            <person name="Sanders R I."/>
            <person name="Robbins C."/>
            <person name="Chaturvedi A."/>
        </authorList>
    </citation>
    <scope>NUCLEOTIDE SEQUENCE</scope>
    <source>
        <strain evidence="1">CHB12</strain>
    </source>
</reference>
<evidence type="ECO:0000313" key="1">
    <source>
        <dbReference type="EMBL" id="CAB5390142.1"/>
    </source>
</evidence>
<gene>
    <name evidence="1" type="ORF">CHRIB12_LOCUS21396</name>
</gene>
<name>A0A916EI31_9GLOM</name>